<name>A0A4C1X814_EUMVA</name>
<evidence type="ECO:0000313" key="2">
    <source>
        <dbReference type="Proteomes" id="UP000299102"/>
    </source>
</evidence>
<reference evidence="1 2" key="1">
    <citation type="journal article" date="2019" name="Commun. Biol.">
        <title>The bagworm genome reveals a unique fibroin gene that provides high tensile strength.</title>
        <authorList>
            <person name="Kono N."/>
            <person name="Nakamura H."/>
            <person name="Ohtoshi R."/>
            <person name="Tomita M."/>
            <person name="Numata K."/>
            <person name="Arakawa K."/>
        </authorList>
    </citation>
    <scope>NUCLEOTIDE SEQUENCE [LARGE SCALE GENOMIC DNA]</scope>
</reference>
<keyword evidence="2" id="KW-1185">Reference proteome</keyword>
<dbReference type="AlphaFoldDB" id="A0A4C1X814"/>
<accession>A0A4C1X814</accession>
<dbReference type="Proteomes" id="UP000299102">
    <property type="component" value="Unassembled WGS sequence"/>
</dbReference>
<proteinExistence type="predicted"/>
<gene>
    <name evidence="1" type="ORF">EVAR_40688_1</name>
</gene>
<comment type="caution">
    <text evidence="1">The sequence shown here is derived from an EMBL/GenBank/DDBJ whole genome shotgun (WGS) entry which is preliminary data.</text>
</comment>
<sequence length="181" mass="20700">MDVKGSDLTDPRDCLQVLVRQMDGYRNQYEQSLLQIQALQNGGVKDVKDVHEIVLYADNTSFLFKVKRQQSTYDYVSNAISEEGNFLPEPASKSALEYASRSDLHAACSGPSRTKYTLARTHVLSHTYSHARTHHKRYTTLKHKRKCARPQYNADLDCNKRALIKEKSTLCSQHLMLRPAQ</sequence>
<protein>
    <submittedName>
        <fullName evidence="1">Uncharacterized protein</fullName>
    </submittedName>
</protein>
<organism evidence="1 2">
    <name type="scientific">Eumeta variegata</name>
    <name type="common">Bagworm moth</name>
    <name type="synonym">Eumeta japonica</name>
    <dbReference type="NCBI Taxonomy" id="151549"/>
    <lineage>
        <taxon>Eukaryota</taxon>
        <taxon>Metazoa</taxon>
        <taxon>Ecdysozoa</taxon>
        <taxon>Arthropoda</taxon>
        <taxon>Hexapoda</taxon>
        <taxon>Insecta</taxon>
        <taxon>Pterygota</taxon>
        <taxon>Neoptera</taxon>
        <taxon>Endopterygota</taxon>
        <taxon>Lepidoptera</taxon>
        <taxon>Glossata</taxon>
        <taxon>Ditrysia</taxon>
        <taxon>Tineoidea</taxon>
        <taxon>Psychidae</taxon>
        <taxon>Oiketicinae</taxon>
        <taxon>Eumeta</taxon>
    </lineage>
</organism>
<dbReference type="EMBL" id="BGZK01000758">
    <property type="protein sequence ID" value="GBP59303.1"/>
    <property type="molecule type" value="Genomic_DNA"/>
</dbReference>
<evidence type="ECO:0000313" key="1">
    <source>
        <dbReference type="EMBL" id="GBP59303.1"/>
    </source>
</evidence>